<dbReference type="Proteomes" id="UP000290567">
    <property type="component" value="Unassembled WGS sequence"/>
</dbReference>
<reference evidence="9" key="1">
    <citation type="submission" date="2019-02" db="EMBL/GenBank/DDBJ databases">
        <title>Draft genome sequence of Enterococcus sp. Gos25-1.</title>
        <authorList>
            <person name="Tanaka N."/>
            <person name="Shiwa Y."/>
            <person name="Fujita N."/>
        </authorList>
    </citation>
    <scope>NUCLEOTIDE SEQUENCE [LARGE SCALE GENOMIC DNA]</scope>
    <source>
        <strain evidence="9">Gos25-1</strain>
    </source>
</reference>
<evidence type="ECO:0000256" key="6">
    <source>
        <dbReference type="SAM" id="Phobius"/>
    </source>
</evidence>
<feature type="transmembrane region" description="Helical" evidence="6">
    <location>
        <begin position="652"/>
        <end position="676"/>
    </location>
</feature>
<feature type="transmembrane region" description="Helical" evidence="6">
    <location>
        <begin position="330"/>
        <end position="354"/>
    </location>
</feature>
<feature type="domain" description="ABC3 transporter permease C-terminal" evidence="7">
    <location>
        <begin position="608"/>
        <end position="722"/>
    </location>
</feature>
<dbReference type="EMBL" id="BJCC01000034">
    <property type="protein sequence ID" value="GCF95542.1"/>
    <property type="molecule type" value="Genomic_DNA"/>
</dbReference>
<evidence type="ECO:0000256" key="4">
    <source>
        <dbReference type="ARBA" id="ARBA00022989"/>
    </source>
</evidence>
<comment type="caution">
    <text evidence="8">The sequence shown here is derived from an EMBL/GenBank/DDBJ whole genome shotgun (WGS) entry which is preliminary data.</text>
</comment>
<organism evidence="8 9">
    <name type="scientific">Enterococcus florum</name>
    <dbReference type="NCBI Taxonomy" id="2480627"/>
    <lineage>
        <taxon>Bacteria</taxon>
        <taxon>Bacillati</taxon>
        <taxon>Bacillota</taxon>
        <taxon>Bacilli</taxon>
        <taxon>Lactobacillales</taxon>
        <taxon>Enterococcaceae</taxon>
        <taxon>Enterococcus</taxon>
    </lineage>
</organism>
<feature type="transmembrane region" description="Helical" evidence="6">
    <location>
        <begin position="696"/>
        <end position="716"/>
    </location>
</feature>
<keyword evidence="2" id="KW-1003">Cell membrane</keyword>
<proteinExistence type="predicted"/>
<dbReference type="RefSeq" id="WP_175580143.1">
    <property type="nucleotide sequence ID" value="NZ_BJCC01000034.1"/>
</dbReference>
<dbReference type="AlphaFoldDB" id="A0A4P5PIX7"/>
<evidence type="ECO:0000256" key="2">
    <source>
        <dbReference type="ARBA" id="ARBA00022475"/>
    </source>
</evidence>
<evidence type="ECO:0000256" key="5">
    <source>
        <dbReference type="ARBA" id="ARBA00023136"/>
    </source>
</evidence>
<comment type="subcellular location">
    <subcellularLocation>
        <location evidence="1">Cell membrane</location>
        <topology evidence="1">Multi-pass membrane protein</topology>
    </subcellularLocation>
</comment>
<dbReference type="GO" id="GO:0005886">
    <property type="term" value="C:plasma membrane"/>
    <property type="evidence" value="ECO:0007669"/>
    <property type="project" value="UniProtKB-SubCell"/>
</dbReference>
<dbReference type="Pfam" id="PF02687">
    <property type="entry name" value="FtsX"/>
    <property type="match status" value="2"/>
</dbReference>
<keyword evidence="3 6" id="KW-0812">Transmembrane</keyword>
<name>A0A4P5PIX7_9ENTE</name>
<evidence type="ECO:0000256" key="1">
    <source>
        <dbReference type="ARBA" id="ARBA00004651"/>
    </source>
</evidence>
<dbReference type="InterPro" id="IPR038766">
    <property type="entry name" value="Membrane_comp_ABC_pdt"/>
</dbReference>
<accession>A0A4P5PIX7</accession>
<evidence type="ECO:0000256" key="3">
    <source>
        <dbReference type="ARBA" id="ARBA00022692"/>
    </source>
</evidence>
<evidence type="ECO:0000313" key="9">
    <source>
        <dbReference type="Proteomes" id="UP000290567"/>
    </source>
</evidence>
<feature type="transmembrane region" description="Helical" evidence="6">
    <location>
        <begin position="403"/>
        <end position="423"/>
    </location>
</feature>
<feature type="domain" description="ABC3 transporter permease C-terminal" evidence="7">
    <location>
        <begin position="237"/>
        <end position="355"/>
    </location>
</feature>
<dbReference type="PANTHER" id="PTHR30287">
    <property type="entry name" value="MEMBRANE COMPONENT OF PREDICTED ABC SUPERFAMILY METABOLITE UPTAKE TRANSPORTER"/>
    <property type="match status" value="1"/>
</dbReference>
<keyword evidence="5 6" id="KW-0472">Membrane</keyword>
<feature type="transmembrane region" description="Helical" evidence="6">
    <location>
        <begin position="287"/>
        <end position="310"/>
    </location>
</feature>
<gene>
    <name evidence="8" type="primary">psaB</name>
    <name evidence="8" type="ORF">NRIC_34330</name>
</gene>
<evidence type="ECO:0000313" key="8">
    <source>
        <dbReference type="EMBL" id="GCF95542.1"/>
    </source>
</evidence>
<keyword evidence="4 6" id="KW-1133">Transmembrane helix</keyword>
<dbReference type="InterPro" id="IPR003838">
    <property type="entry name" value="ABC3_permease_C"/>
</dbReference>
<dbReference type="PANTHER" id="PTHR30287:SF1">
    <property type="entry name" value="INNER MEMBRANE PROTEIN"/>
    <property type="match status" value="1"/>
</dbReference>
<evidence type="ECO:0000259" key="7">
    <source>
        <dbReference type="Pfam" id="PF02687"/>
    </source>
</evidence>
<sequence>MKTSTRFIFRKMKKQRGQMLGMGLLIFVAALFFTTIYSFKNTYQVFTEDYFQQQHYADITLTGSFTKEEVAKLEKEQGITKVEARSLMEVKDQEITYRFISLTSKMNQLSITKGRLPKNTKECAVISQFARKHQITVGDPLTISNQERKVVGIVSSPEYVYYVQNARTMFADLDKFAVVFVDQLPGPYNQILLETSDALSEKRLASKIKFNQYTKVDDQINYQMYEGDLGQFESFAFIFPTIFWLISFCIIFILLRRTILKEHKQLGIMKALGHSNTTIMKIYLMQFGLLGIIASSLGCLASIPLSNWLLSMIRIMIELPTLALRMYPKVWSVAVGVSVLGCLLAGSLAMLSVLKELPAVSMKPRMPRATKRSLFEKLTFIWSKWSFNTRYAMKSSVRNKGRFFVMVLGIAASTALMCFSLGFNDSLHQITHQYFDEFASYDLVVEGEPLPLGNNPFAGYSKIDQHSPALQMPTKVRGEEYLLTVLESDTTMLNLNQQELKEGIVIPEYYAEKWGVRVGDTVKIDDHRVSISGIIRLGMGLSMFTSYHYAKDVLPDVPQVYNTTYMKSERLDSLETALLEDEYVFSTVKDDISSFNSLLENLQILIWLLIACGVILGITVVLCINLMNLTVREFEYMFMNIMGYSKRKILSAIFKESIVQLCLAIPTGFFCGYLLLQMIKGEFSQNSFALYPAIRPISFILSGTVILIMSSLRIIAANRFINKLDIVEGLKIQED</sequence>
<feature type="transmembrane region" description="Helical" evidence="6">
    <location>
        <begin position="235"/>
        <end position="255"/>
    </location>
</feature>
<feature type="transmembrane region" description="Helical" evidence="6">
    <location>
        <begin position="604"/>
        <end position="631"/>
    </location>
</feature>
<keyword evidence="9" id="KW-1185">Reference proteome</keyword>
<protein>
    <submittedName>
        <fullName evidence="8">ABC transporter permease</fullName>
    </submittedName>
</protein>